<dbReference type="KEGG" id="mgj:MGM1_3750"/>
<dbReference type="AlphaFoldDB" id="A0A097ST48"/>
<sequence>MFSKDFEKKINNVATYNSTLNEWNDVDWEKIKLYWSPDYKKHVQDHFANKLFELQQGNSKLNFEKCFCKFKKIDDSYYVKKFYDADQMSLIRTSLNQGFNVLKYVNTSYDYHQIEQIWLGLNSGLDVSKHTHLASKSSLSDFDKTPTDLQDSKVINEYNQSQKEPKATQSRSKPHNLKH</sequence>
<protein>
    <submittedName>
        <fullName evidence="2">Uncharacterized protein</fullName>
    </submittedName>
</protein>
<evidence type="ECO:0000256" key="1">
    <source>
        <dbReference type="SAM" id="MobiDB-lite"/>
    </source>
</evidence>
<keyword evidence="3" id="KW-1185">Reference proteome</keyword>
<dbReference type="EMBL" id="CP007711">
    <property type="protein sequence ID" value="AIV03747.1"/>
    <property type="molecule type" value="Genomic_DNA"/>
</dbReference>
<feature type="compositionally biased region" description="Polar residues" evidence="1">
    <location>
        <begin position="157"/>
        <end position="171"/>
    </location>
</feature>
<organism evidence="2 3">
    <name type="scientific">Candidatus Malacoplasma girerdii</name>
    <dbReference type="NCBI Taxonomy" id="1318617"/>
    <lineage>
        <taxon>Bacteria</taxon>
        <taxon>Bacillati</taxon>
        <taxon>Mycoplasmatota</taxon>
        <taxon>Mycoplasmoidales</taxon>
        <taxon>Mycoplasmoidaceae</taxon>
        <taxon>Malacoplasma</taxon>
    </lineage>
</organism>
<name>A0A097ST48_9BACT</name>
<dbReference type="HOGENOM" id="CLU_1500887_0_0_14"/>
<gene>
    <name evidence="2" type="ORF">MGM1_3750</name>
</gene>
<evidence type="ECO:0000313" key="2">
    <source>
        <dbReference type="EMBL" id="AIV03747.1"/>
    </source>
</evidence>
<dbReference type="STRING" id="1318617.MGM1_3750"/>
<accession>A0A097ST48</accession>
<feature type="region of interest" description="Disordered" evidence="1">
    <location>
        <begin position="153"/>
        <end position="179"/>
    </location>
</feature>
<evidence type="ECO:0000313" key="3">
    <source>
        <dbReference type="Proteomes" id="UP000030066"/>
    </source>
</evidence>
<proteinExistence type="predicted"/>
<dbReference type="Proteomes" id="UP000030066">
    <property type="component" value="Chromosome"/>
</dbReference>
<reference evidence="2 3" key="1">
    <citation type="journal article" date="2014" name="PLoS ONE">
        <title>An emerging Mycoplasma associated with trichomoniasis, vaginal infection and disease.</title>
        <authorList>
            <consortium name="Vaginal Microbiome Consortium"/>
            <person name="Fettweis J.M."/>
            <person name="Serrano M.G."/>
            <person name="Huang B."/>
            <person name="Brooks J.P."/>
            <person name="Glascock A.L."/>
            <person name="Sheth N.U."/>
            <person name="Strauss J.F.III."/>
            <person name="Jefferson K.K."/>
            <person name="Buck G.A."/>
        </authorList>
    </citation>
    <scope>NUCLEOTIDE SEQUENCE [LARGE SCALE GENOMIC DNA]</scope>
    <source>
        <strain evidence="2 3">VCU_M1</strain>
    </source>
</reference>